<dbReference type="Gene3D" id="3.30.2390.20">
    <property type="entry name" value="Type VII secretion system EccB, repeat 1 domain"/>
    <property type="match status" value="1"/>
</dbReference>
<dbReference type="EMBL" id="CP002665">
    <property type="protein sequence ID" value="AEI11282.1"/>
    <property type="molecule type" value="Genomic_DNA"/>
</dbReference>
<keyword evidence="1" id="KW-1133">Transmembrane helix</keyword>
<keyword evidence="1" id="KW-0812">Transmembrane</keyword>
<dbReference type="PANTHER" id="PTHR40765:SF2">
    <property type="entry name" value="ESX-2 SECRETION SYSTEM ATPASE ECCB2"/>
    <property type="match status" value="1"/>
</dbReference>
<gene>
    <name evidence="2" type="ordered locus">Celgi_0763</name>
</gene>
<name>F7ZZ14_CELGA</name>
<dbReference type="HOGENOM" id="CLU_036302_1_0_11"/>
<dbReference type="InterPro" id="IPR007795">
    <property type="entry name" value="T7SS_EccB"/>
</dbReference>
<dbReference type="GO" id="GO:0005576">
    <property type="term" value="C:extracellular region"/>
    <property type="evidence" value="ECO:0007669"/>
    <property type="project" value="TreeGrafter"/>
</dbReference>
<dbReference type="NCBIfam" id="TIGR03919">
    <property type="entry name" value="T7SS_EccB"/>
    <property type="match status" value="1"/>
</dbReference>
<dbReference type="Pfam" id="PF05108">
    <property type="entry name" value="T7SS_ESX1_EccB"/>
    <property type="match status" value="1"/>
</dbReference>
<dbReference type="PANTHER" id="PTHR40765">
    <property type="entry name" value="ESX-2 SECRETION SYSTEM ATPASE ECCB2"/>
    <property type="match status" value="1"/>
</dbReference>
<sequence precursor="true">MATKRDLVEAQAFSRRRLLTAFVSGAPGGQELEPTKPMRGVVAGVVLSVLVVIGSVGWGLLQPKPNDWQDDRLVVVKDSGARYVSQGGTLYPVLNTTSARLAIEAGSFDVIVVSPDVIADAPRGRTVGIEGAPDSPPAQSALVGTGWTACVAEDGIATHVGVPLETEAAQAVVVQVAGETYVVADGVRHHVPATDAPAVLRSLQLDTATPVEARAAWLNLFPAGSDLAPLEVEGAGSPAPPGAGLDGLEVGTVVRVGAVGVTSRTFVVLEDGALASLSEFAGALYALGSGALGAQVEVAPADIRGAASADPLGADDWPQELVEPMPAERAPCAVLSTGTAPGVSLVSAEPPAAAGVDVVPGGGAVFVARTQEGAAGAYGLLDETGRRFGLPGATSDTLLRLGYTEDDVVSVPPAWAELFAPGPELTPEAAFPAEVAASATPTAGTP</sequence>
<dbReference type="OrthoDB" id="3847604at2"/>
<organism evidence="2 3">
    <name type="scientific">Cellulomonas gilvus (strain ATCC 13127 / NRRL B-14078)</name>
    <name type="common">Cellvibrio gilvus</name>
    <dbReference type="NCBI Taxonomy" id="593907"/>
    <lineage>
        <taxon>Bacteria</taxon>
        <taxon>Bacillati</taxon>
        <taxon>Actinomycetota</taxon>
        <taxon>Actinomycetes</taxon>
        <taxon>Micrococcales</taxon>
        <taxon>Cellulomonadaceae</taxon>
        <taxon>Cellulomonas</taxon>
    </lineage>
</organism>
<dbReference type="KEGG" id="cga:Celgi_0763"/>
<proteinExistence type="predicted"/>
<protein>
    <recommendedName>
        <fullName evidence="4">Type VII secretion protein EccB</fullName>
    </recommendedName>
</protein>
<reference evidence="3" key="1">
    <citation type="submission" date="2011-04" db="EMBL/GenBank/DDBJ databases">
        <title>Complete sequence of Cellvibrio gilvus ATCC 13127.</title>
        <authorList>
            <person name="Lucas S."/>
            <person name="Han J."/>
            <person name="Lapidus A."/>
            <person name="Cheng J.-F."/>
            <person name="Goodwin L."/>
            <person name="Pitluck S."/>
            <person name="Peters L."/>
            <person name="Munk A."/>
            <person name="Detter J.C."/>
            <person name="Han C."/>
            <person name="Tapia R."/>
            <person name="Land M."/>
            <person name="Hauser L."/>
            <person name="Kyrpides N."/>
            <person name="Ivanova N."/>
            <person name="Ovchinnikova G."/>
            <person name="Pagani I."/>
            <person name="Mead D."/>
            <person name="Brumm P."/>
            <person name="Woyke T."/>
        </authorList>
    </citation>
    <scope>NUCLEOTIDE SEQUENCE [LARGE SCALE GENOMIC DNA]</scope>
    <source>
        <strain evidence="3">ATCC 13127 / NRRL B-14078</strain>
    </source>
</reference>
<dbReference type="RefSeq" id="WP_013882804.1">
    <property type="nucleotide sequence ID" value="NC_015671.1"/>
</dbReference>
<evidence type="ECO:0000256" key="1">
    <source>
        <dbReference type="SAM" id="Phobius"/>
    </source>
</evidence>
<accession>F7ZZ14</accession>
<dbReference type="Proteomes" id="UP000000485">
    <property type="component" value="Chromosome"/>
</dbReference>
<feature type="transmembrane region" description="Helical" evidence="1">
    <location>
        <begin position="40"/>
        <end position="61"/>
    </location>
</feature>
<dbReference type="InterPro" id="IPR044857">
    <property type="entry name" value="T7SS_EccB_R1"/>
</dbReference>
<evidence type="ECO:0000313" key="3">
    <source>
        <dbReference type="Proteomes" id="UP000000485"/>
    </source>
</evidence>
<keyword evidence="3" id="KW-1185">Reference proteome</keyword>
<evidence type="ECO:0008006" key="4">
    <source>
        <dbReference type="Google" id="ProtNLM"/>
    </source>
</evidence>
<dbReference type="STRING" id="593907.Celgi_0763"/>
<dbReference type="eggNOG" id="COG3266">
    <property type="taxonomic scope" value="Bacteria"/>
</dbReference>
<dbReference type="AlphaFoldDB" id="F7ZZ14"/>
<keyword evidence="1" id="KW-0472">Membrane</keyword>
<evidence type="ECO:0000313" key="2">
    <source>
        <dbReference type="EMBL" id="AEI11282.1"/>
    </source>
</evidence>